<dbReference type="PANTHER" id="PTHR24114">
    <property type="entry name" value="LEUCINE RICH REPEAT FAMILY PROTEIN"/>
    <property type="match status" value="1"/>
</dbReference>
<sequence length="91" mass="10384">MNCLKNKQPFIIQNFDEINFGGQSISCEEVKLIASALQYNTTLRELYLSNNKIGIEGAKSISNAIRINSSLRRLDFESNPSYILVIVIRFR</sequence>
<dbReference type="InterPro" id="IPR032675">
    <property type="entry name" value="LRR_dom_sf"/>
</dbReference>
<accession>A0A6B2LTQ4</accession>
<dbReference type="EMBL" id="GIBP01011219">
    <property type="protein sequence ID" value="NDV40188.1"/>
    <property type="molecule type" value="Transcribed_RNA"/>
</dbReference>
<dbReference type="SMART" id="SM00368">
    <property type="entry name" value="LRR_RI"/>
    <property type="match status" value="1"/>
</dbReference>
<dbReference type="PANTHER" id="PTHR24114:SF2">
    <property type="entry name" value="F-BOX DOMAIN-CONTAINING PROTEIN-RELATED"/>
    <property type="match status" value="1"/>
</dbReference>
<dbReference type="Pfam" id="PF13516">
    <property type="entry name" value="LRR_6"/>
    <property type="match status" value="1"/>
</dbReference>
<reference evidence="1" key="1">
    <citation type="journal article" date="2020" name="J. Eukaryot. Microbiol.">
        <title>De novo Sequencing, Assembly and Annotation of the Transcriptome for the Free-Living Testate Amoeba Arcella intermedia.</title>
        <authorList>
            <person name="Ribeiro G.M."/>
            <person name="Porfirio-Sousa A.L."/>
            <person name="Maurer-Alcala X.X."/>
            <person name="Katz L.A."/>
            <person name="Lahr D.J.G."/>
        </authorList>
    </citation>
    <scope>NUCLEOTIDE SEQUENCE</scope>
</reference>
<name>A0A6B2LTQ4_9EUKA</name>
<dbReference type="AlphaFoldDB" id="A0A6B2LTQ4"/>
<proteinExistence type="predicted"/>
<dbReference type="InterPro" id="IPR052394">
    <property type="entry name" value="LRR-containing"/>
</dbReference>
<dbReference type="InterPro" id="IPR001611">
    <property type="entry name" value="Leu-rich_rpt"/>
</dbReference>
<dbReference type="SUPFAM" id="SSF52047">
    <property type="entry name" value="RNI-like"/>
    <property type="match status" value="1"/>
</dbReference>
<dbReference type="Gene3D" id="3.80.10.10">
    <property type="entry name" value="Ribonuclease Inhibitor"/>
    <property type="match status" value="1"/>
</dbReference>
<evidence type="ECO:0000313" key="1">
    <source>
        <dbReference type="EMBL" id="NDV40188.1"/>
    </source>
</evidence>
<organism evidence="1">
    <name type="scientific">Arcella intermedia</name>
    <dbReference type="NCBI Taxonomy" id="1963864"/>
    <lineage>
        <taxon>Eukaryota</taxon>
        <taxon>Amoebozoa</taxon>
        <taxon>Tubulinea</taxon>
        <taxon>Elardia</taxon>
        <taxon>Arcellinida</taxon>
        <taxon>Sphaerothecina</taxon>
        <taxon>Arcellidae</taxon>
        <taxon>Arcella</taxon>
    </lineage>
</organism>
<protein>
    <submittedName>
        <fullName evidence="1">Uncharacterized protein</fullName>
    </submittedName>
</protein>